<dbReference type="Proteomes" id="UP001064971">
    <property type="component" value="Plasmid pDAETH-2"/>
</dbReference>
<dbReference type="InterPro" id="IPR039421">
    <property type="entry name" value="Type_1_exporter"/>
</dbReference>
<dbReference type="EMBL" id="AP026562">
    <property type="protein sequence ID" value="BDP44237.1"/>
    <property type="molecule type" value="Genomic_DNA"/>
</dbReference>
<dbReference type="PANTHER" id="PTHR43394:SF1">
    <property type="entry name" value="ATP-BINDING CASSETTE SUB-FAMILY B MEMBER 10, MITOCHONDRIAL"/>
    <property type="match status" value="1"/>
</dbReference>
<name>A0ABM8AK84_9DEIO</name>
<keyword evidence="1" id="KW-0614">Plasmid</keyword>
<evidence type="ECO:0000313" key="2">
    <source>
        <dbReference type="Proteomes" id="UP001064971"/>
    </source>
</evidence>
<geneLocation type="plasmid" evidence="1 2">
    <name>pDAETH-2</name>
</geneLocation>
<evidence type="ECO:0000313" key="1">
    <source>
        <dbReference type="EMBL" id="BDP44237.1"/>
    </source>
</evidence>
<reference evidence="1" key="1">
    <citation type="submission" date="2022-07" db="EMBL/GenBank/DDBJ databases">
        <title>Complete Genome Sequence of the Radioresistant Bacterium Deinococcus aetherius ST0316, Isolated from the Air Dust collected in Lower Stratosphere above Japan.</title>
        <authorList>
            <person name="Satoh K."/>
            <person name="Hagiwara K."/>
            <person name="Katsumata K."/>
            <person name="Kubo A."/>
            <person name="Yokobori S."/>
            <person name="Yamagishi A."/>
            <person name="Oono Y."/>
            <person name="Narumi I."/>
        </authorList>
    </citation>
    <scope>NUCLEOTIDE SEQUENCE</scope>
    <source>
        <strain evidence="1">ST0316</strain>
        <plasmid evidence="1">pDAETH-2</plasmid>
    </source>
</reference>
<proteinExistence type="predicted"/>
<dbReference type="SUPFAM" id="SSF52540">
    <property type="entry name" value="P-loop containing nucleoside triphosphate hydrolases"/>
    <property type="match status" value="1"/>
</dbReference>
<accession>A0ABM8AK84</accession>
<dbReference type="PANTHER" id="PTHR43394">
    <property type="entry name" value="ATP-DEPENDENT PERMEASE MDL1, MITOCHONDRIAL"/>
    <property type="match status" value="1"/>
</dbReference>
<organism evidence="1 2">
    <name type="scientific">Deinococcus aetherius</name>
    <dbReference type="NCBI Taxonomy" id="200252"/>
    <lineage>
        <taxon>Bacteria</taxon>
        <taxon>Thermotogati</taxon>
        <taxon>Deinococcota</taxon>
        <taxon>Deinococci</taxon>
        <taxon>Deinococcales</taxon>
        <taxon>Deinococcaceae</taxon>
        <taxon>Deinococcus</taxon>
    </lineage>
</organism>
<keyword evidence="2" id="KW-1185">Reference proteome</keyword>
<protein>
    <recommendedName>
        <fullName evidence="3">Lipid A export ATP-binding/permease protein MsbA</fullName>
    </recommendedName>
</protein>
<dbReference type="RefSeq" id="WP_264778104.1">
    <property type="nucleotide sequence ID" value="NZ_BAABDW010000010.1"/>
</dbReference>
<sequence>MTLVIAHRLATIQGADRIVVVEGGVVAEQGTHEALRRGGLYRQLHDAQLHAQEVR</sequence>
<dbReference type="Gene3D" id="3.40.50.300">
    <property type="entry name" value="P-loop containing nucleotide triphosphate hydrolases"/>
    <property type="match status" value="1"/>
</dbReference>
<dbReference type="InterPro" id="IPR027417">
    <property type="entry name" value="P-loop_NTPase"/>
</dbReference>
<evidence type="ECO:0008006" key="3">
    <source>
        <dbReference type="Google" id="ProtNLM"/>
    </source>
</evidence>
<gene>
    <name evidence="1" type="ORF">DAETH_42060</name>
</gene>